<reference evidence="1 2" key="1">
    <citation type="journal article" date="2021" name="Int. J. Syst. Evol. Microbiol.">
        <title>Amazonocrinis nigriterrae gen. nov., sp. nov., Atlanticothrix silvestris gen. nov., sp. nov. and Dendronalium phyllosphericum gen. nov., sp. nov., nostocacean cyanobacteria from Brazilian environments.</title>
        <authorList>
            <person name="Alvarenga D.O."/>
            <person name="Andreote A.P.D."/>
            <person name="Branco L.H.Z."/>
            <person name="Delbaje E."/>
            <person name="Cruz R.B."/>
            <person name="Varani A.M."/>
            <person name="Fiore M.F."/>
        </authorList>
    </citation>
    <scope>NUCLEOTIDE SEQUENCE [LARGE SCALE GENOMIC DNA]</scope>
    <source>
        <strain evidence="1 2">CENA357</strain>
    </source>
</reference>
<gene>
    <name evidence="1" type="ORF">I8751_21005</name>
</gene>
<organism evidence="1 2">
    <name type="scientific">Atlanticothrix silvestris CENA357</name>
    <dbReference type="NCBI Taxonomy" id="1725252"/>
    <lineage>
        <taxon>Bacteria</taxon>
        <taxon>Bacillati</taxon>
        <taxon>Cyanobacteriota</taxon>
        <taxon>Cyanophyceae</taxon>
        <taxon>Nostocales</taxon>
        <taxon>Nodulariaceae</taxon>
        <taxon>Atlanticothrix</taxon>
        <taxon>Atlanticothrix silvestris</taxon>
    </lineage>
</organism>
<keyword evidence="2" id="KW-1185">Reference proteome</keyword>
<sequence>MVYGTLSGRVKDISPDAIFTISYTNILPTPDVKSNNAKTGTYEVTIQPESRELTAGKQKCTLQLGMEGRADIISRQETVLKFILRKARLLTDL</sequence>
<dbReference type="AlphaFoldDB" id="A0A8J7HHI2"/>
<evidence type="ECO:0000313" key="1">
    <source>
        <dbReference type="EMBL" id="MBH8554788.1"/>
    </source>
</evidence>
<name>A0A8J7HHI2_9CYAN</name>
<protein>
    <recommendedName>
        <fullName evidence="3">HlyD family secretion protein</fullName>
    </recommendedName>
</protein>
<evidence type="ECO:0008006" key="3">
    <source>
        <dbReference type="Google" id="ProtNLM"/>
    </source>
</evidence>
<proteinExistence type="predicted"/>
<dbReference type="RefSeq" id="WP_214441018.1">
    <property type="nucleotide sequence ID" value="NZ_JAECZB010000081.1"/>
</dbReference>
<comment type="caution">
    <text evidence="1">The sequence shown here is derived from an EMBL/GenBank/DDBJ whole genome shotgun (WGS) entry which is preliminary data.</text>
</comment>
<accession>A0A8J7HHI2</accession>
<dbReference type="EMBL" id="JAECZB010000081">
    <property type="protein sequence ID" value="MBH8554788.1"/>
    <property type="molecule type" value="Genomic_DNA"/>
</dbReference>
<dbReference type="Proteomes" id="UP000599391">
    <property type="component" value="Unassembled WGS sequence"/>
</dbReference>
<evidence type="ECO:0000313" key="2">
    <source>
        <dbReference type="Proteomes" id="UP000599391"/>
    </source>
</evidence>